<feature type="domain" description="DUF397" evidence="1">
    <location>
        <begin position="15"/>
        <end position="68"/>
    </location>
</feature>
<evidence type="ECO:0000313" key="2">
    <source>
        <dbReference type="EMBL" id="MBB5630212.1"/>
    </source>
</evidence>
<gene>
    <name evidence="2" type="ORF">BJ981_005976</name>
</gene>
<sequence>MGAKDLIPAELAGVEWKKSSRSGNSGGNCVEVAGDLRGAVGVRDSKNLAGPVLVVRPAAWSAFLTGIKDGMLDG</sequence>
<keyword evidence="3" id="KW-1185">Reference proteome</keyword>
<name>A0A7W8ZA52_9ACTN</name>
<dbReference type="Pfam" id="PF04149">
    <property type="entry name" value="DUF397"/>
    <property type="match status" value="1"/>
</dbReference>
<accession>A0A7W8ZA52</accession>
<comment type="caution">
    <text evidence="2">The sequence shown here is derived from an EMBL/GenBank/DDBJ whole genome shotgun (WGS) entry which is preliminary data.</text>
</comment>
<reference evidence="2 3" key="1">
    <citation type="submission" date="2020-08" db="EMBL/GenBank/DDBJ databases">
        <title>Sequencing the genomes of 1000 actinobacteria strains.</title>
        <authorList>
            <person name="Klenk H.-P."/>
        </authorList>
    </citation>
    <scope>NUCLEOTIDE SEQUENCE [LARGE SCALE GENOMIC DNA]</scope>
    <source>
        <strain evidence="2 3">DSM 45790</strain>
    </source>
</reference>
<evidence type="ECO:0000313" key="3">
    <source>
        <dbReference type="Proteomes" id="UP000588112"/>
    </source>
</evidence>
<dbReference type="EMBL" id="JACHBR010000002">
    <property type="protein sequence ID" value="MBB5630212.1"/>
    <property type="molecule type" value="Genomic_DNA"/>
</dbReference>
<proteinExistence type="predicted"/>
<dbReference type="Proteomes" id="UP000588112">
    <property type="component" value="Unassembled WGS sequence"/>
</dbReference>
<evidence type="ECO:0000259" key="1">
    <source>
        <dbReference type="Pfam" id="PF04149"/>
    </source>
</evidence>
<protein>
    <recommendedName>
        <fullName evidence="1">DUF397 domain-containing protein</fullName>
    </recommendedName>
</protein>
<dbReference type="RefSeq" id="WP_184616711.1">
    <property type="nucleotide sequence ID" value="NZ_BOOS01000083.1"/>
</dbReference>
<organism evidence="2 3">
    <name type="scientific">Sphaerisporangium krabiense</name>
    <dbReference type="NCBI Taxonomy" id="763782"/>
    <lineage>
        <taxon>Bacteria</taxon>
        <taxon>Bacillati</taxon>
        <taxon>Actinomycetota</taxon>
        <taxon>Actinomycetes</taxon>
        <taxon>Streptosporangiales</taxon>
        <taxon>Streptosporangiaceae</taxon>
        <taxon>Sphaerisporangium</taxon>
    </lineage>
</organism>
<dbReference type="InterPro" id="IPR007278">
    <property type="entry name" value="DUF397"/>
</dbReference>
<dbReference type="AlphaFoldDB" id="A0A7W8ZA52"/>